<dbReference type="PANTHER" id="PTHR45622">
    <property type="entry name" value="UBIQUITIN-PROTEIN LIGASE E3A-RELATED"/>
    <property type="match status" value="1"/>
</dbReference>
<dbReference type="PANTHER" id="PTHR45622:SF60">
    <property type="entry name" value="UBIQUITIN-PROTEIN LIGASE E3A"/>
    <property type="match status" value="1"/>
</dbReference>
<evidence type="ECO:0008006" key="5">
    <source>
        <dbReference type="Google" id="ProtNLM"/>
    </source>
</evidence>
<dbReference type="InterPro" id="IPR051709">
    <property type="entry name" value="Ub-ligase/GTPase-reg"/>
</dbReference>
<dbReference type="PROSITE" id="PS50012">
    <property type="entry name" value="RCC1_3"/>
    <property type="match status" value="2"/>
</dbReference>
<organism evidence="3 4">
    <name type="scientific">Ustilago trichophora</name>
    <dbReference type="NCBI Taxonomy" id="86804"/>
    <lineage>
        <taxon>Eukaryota</taxon>
        <taxon>Fungi</taxon>
        <taxon>Dikarya</taxon>
        <taxon>Basidiomycota</taxon>
        <taxon>Ustilaginomycotina</taxon>
        <taxon>Ustilaginomycetes</taxon>
        <taxon>Ustilaginales</taxon>
        <taxon>Ustilaginaceae</taxon>
        <taxon>Ustilago</taxon>
    </lineage>
</organism>
<dbReference type="Proteomes" id="UP000324022">
    <property type="component" value="Unassembled WGS sequence"/>
</dbReference>
<dbReference type="InterPro" id="IPR009091">
    <property type="entry name" value="RCC1/BLIP-II"/>
</dbReference>
<feature type="repeat" description="RCC1" evidence="2">
    <location>
        <begin position="242"/>
        <end position="309"/>
    </location>
</feature>
<sequence length="516" mass="55099">MTRRLLVAGSNSGYQLGVGHDDDARTLQEALCRMDGQDKATRFPPAGYTVVEISSGANHTLALLQPLKDGRDTTVATTQTEIWIAGTGTQSQLGPADVSPRSKPIDVFTRLDLQACLENMPDSPLSNLSEACLEPRQIVCGWNCSYIVLTPRSSASITATDQDVLISLGSHRDNTFGELGSTPNASAEGAAPCVHMISFASVLAEAGLDPSSPFRIADVAAGLRHAVVALSVEVGSDGQARVIVAGWGSARQGQIGRIPEAASRRPEPSKRPGPAAAIVLEPQLIYDWKMRAKCKVRAGREHTVVLIQGQKGDKEDSLHCIGSNKQGQLLDASVLPAHKSAEEEIVDVTCNWTSTLLLTRQQDILGCGNNSRGQLGTGLVESDGPLSSVDLTTVLQQRQVSASTDEANLCSSLLTSKVTLQKLVSGSEHSLLLVCHQTNASSEDSHRLRTSTQVWGWGWNEHGNLAQGEHDEADRDRPVLLLDGTRSGAAQPEYMPLDIWAGCGTTFLLVDKPNNP</sequence>
<feature type="repeat" description="RCC1" evidence="2">
    <location>
        <begin position="3"/>
        <end position="66"/>
    </location>
</feature>
<protein>
    <recommendedName>
        <fullName evidence="5">RCC1/BLIP-II</fullName>
    </recommendedName>
</protein>
<dbReference type="GO" id="GO:0061630">
    <property type="term" value="F:ubiquitin protein ligase activity"/>
    <property type="evidence" value="ECO:0007669"/>
    <property type="project" value="TreeGrafter"/>
</dbReference>
<dbReference type="AlphaFoldDB" id="A0A5C3EE16"/>
<proteinExistence type="predicted"/>
<dbReference type="SUPFAM" id="SSF50985">
    <property type="entry name" value="RCC1/BLIP-II"/>
    <property type="match status" value="1"/>
</dbReference>
<dbReference type="InterPro" id="IPR000408">
    <property type="entry name" value="Reg_chr_condens"/>
</dbReference>
<reference evidence="3 4" key="1">
    <citation type="submission" date="2018-03" db="EMBL/GenBank/DDBJ databases">
        <authorList>
            <person name="Guldener U."/>
        </authorList>
    </citation>
    <scope>NUCLEOTIDE SEQUENCE [LARGE SCALE GENOMIC DNA]</scope>
    <source>
        <strain evidence="3 4">NBRC100155</strain>
    </source>
</reference>
<evidence type="ECO:0000313" key="3">
    <source>
        <dbReference type="EMBL" id="SPO27399.1"/>
    </source>
</evidence>
<dbReference type="EMBL" id="OOIN01000017">
    <property type="protein sequence ID" value="SPO27399.1"/>
    <property type="molecule type" value="Genomic_DNA"/>
</dbReference>
<evidence type="ECO:0000256" key="1">
    <source>
        <dbReference type="ARBA" id="ARBA00022737"/>
    </source>
</evidence>
<dbReference type="OrthoDB" id="5370059at2759"/>
<gene>
    <name evidence="3" type="ORF">UTRI_10516</name>
</gene>
<keyword evidence="4" id="KW-1185">Reference proteome</keyword>
<keyword evidence="1" id="KW-0677">Repeat</keyword>
<evidence type="ECO:0000256" key="2">
    <source>
        <dbReference type="PROSITE-ProRule" id="PRU00235"/>
    </source>
</evidence>
<evidence type="ECO:0000313" key="4">
    <source>
        <dbReference type="Proteomes" id="UP000324022"/>
    </source>
</evidence>
<accession>A0A5C3EE16</accession>
<name>A0A5C3EE16_9BASI</name>
<dbReference type="Gene3D" id="2.130.10.30">
    <property type="entry name" value="Regulator of chromosome condensation 1/beta-lactamase-inhibitor protein II"/>
    <property type="match status" value="1"/>
</dbReference>
<dbReference type="Pfam" id="PF13540">
    <property type="entry name" value="RCC1_2"/>
    <property type="match status" value="1"/>
</dbReference>